<name>A0AAE0VPJ0_9BIVA</name>
<reference evidence="1" key="1">
    <citation type="journal article" date="2021" name="Genome Biol. Evol.">
        <title>A High-Quality Reference Genome for a Parasitic Bivalve with Doubly Uniparental Inheritance (Bivalvia: Unionida).</title>
        <authorList>
            <person name="Smith C.H."/>
        </authorList>
    </citation>
    <scope>NUCLEOTIDE SEQUENCE</scope>
    <source>
        <strain evidence="1">CHS0354</strain>
    </source>
</reference>
<organism evidence="1 2">
    <name type="scientific">Potamilus streckersoni</name>
    <dbReference type="NCBI Taxonomy" id="2493646"/>
    <lineage>
        <taxon>Eukaryota</taxon>
        <taxon>Metazoa</taxon>
        <taxon>Spiralia</taxon>
        <taxon>Lophotrochozoa</taxon>
        <taxon>Mollusca</taxon>
        <taxon>Bivalvia</taxon>
        <taxon>Autobranchia</taxon>
        <taxon>Heteroconchia</taxon>
        <taxon>Palaeoheterodonta</taxon>
        <taxon>Unionida</taxon>
        <taxon>Unionoidea</taxon>
        <taxon>Unionidae</taxon>
        <taxon>Ambleminae</taxon>
        <taxon>Lampsilini</taxon>
        <taxon>Potamilus</taxon>
    </lineage>
</organism>
<evidence type="ECO:0000313" key="1">
    <source>
        <dbReference type="EMBL" id="KAK3585838.1"/>
    </source>
</evidence>
<reference evidence="1" key="2">
    <citation type="journal article" date="2021" name="Genome Biol. Evol.">
        <title>Developing a high-quality reference genome for a parasitic bivalve with doubly uniparental inheritance (Bivalvia: Unionida).</title>
        <authorList>
            <person name="Smith C.H."/>
        </authorList>
    </citation>
    <scope>NUCLEOTIDE SEQUENCE</scope>
    <source>
        <strain evidence="1">CHS0354</strain>
        <tissue evidence="1">Mantle</tissue>
    </source>
</reference>
<reference evidence="1" key="3">
    <citation type="submission" date="2023-05" db="EMBL/GenBank/DDBJ databases">
        <authorList>
            <person name="Smith C.H."/>
        </authorList>
    </citation>
    <scope>NUCLEOTIDE SEQUENCE</scope>
    <source>
        <strain evidence="1">CHS0354</strain>
        <tissue evidence="1">Mantle</tissue>
    </source>
</reference>
<dbReference type="Proteomes" id="UP001195483">
    <property type="component" value="Unassembled WGS sequence"/>
</dbReference>
<dbReference type="AlphaFoldDB" id="A0AAE0VPJ0"/>
<accession>A0AAE0VPJ0</accession>
<dbReference type="EMBL" id="JAEAOA010002240">
    <property type="protein sequence ID" value="KAK3585838.1"/>
    <property type="molecule type" value="Genomic_DNA"/>
</dbReference>
<comment type="caution">
    <text evidence="1">The sequence shown here is derived from an EMBL/GenBank/DDBJ whole genome shotgun (WGS) entry which is preliminary data.</text>
</comment>
<evidence type="ECO:0000313" key="2">
    <source>
        <dbReference type="Proteomes" id="UP001195483"/>
    </source>
</evidence>
<protein>
    <submittedName>
        <fullName evidence="1">Uncharacterized protein</fullName>
    </submittedName>
</protein>
<sequence>MWTSPLSGGISSTSQSRSSTMKGFILLAVTVFLVGVQTSSVSTVRKELEDVDESTEVELLWLLEKLDGTSVSGALDEVQKIKNNVDVLHFLQNYKDVMGCSGHTCEWCKWSACFNISYLPDSNEFQFCATYRGNNIFCQTVPASDFKYCKKVKVSFLNVEICLQVMNVNISGGKACMDVKVSVAAISQTFSNICL</sequence>
<proteinExistence type="predicted"/>
<gene>
    <name evidence="1" type="ORF">CHS0354_038363</name>
</gene>
<keyword evidence="2" id="KW-1185">Reference proteome</keyword>